<evidence type="ECO:0000313" key="2">
    <source>
        <dbReference type="EMBL" id="QEF98902.1"/>
    </source>
</evidence>
<evidence type="ECO:0000313" key="3">
    <source>
        <dbReference type="Proteomes" id="UP000321353"/>
    </source>
</evidence>
<name>A0A5B9MCF3_9BACT</name>
<gene>
    <name evidence="2" type="ORF">Mal15_29600</name>
</gene>
<reference evidence="2 3" key="1">
    <citation type="submission" date="2019-02" db="EMBL/GenBank/DDBJ databases">
        <title>Planctomycetal bacteria perform biofilm scaping via a novel small molecule.</title>
        <authorList>
            <person name="Jeske O."/>
            <person name="Boedeker C."/>
            <person name="Wiegand S."/>
            <person name="Breitling P."/>
            <person name="Kallscheuer N."/>
            <person name="Jogler M."/>
            <person name="Rohde M."/>
            <person name="Petersen J."/>
            <person name="Medema M.H."/>
            <person name="Surup F."/>
            <person name="Jogler C."/>
        </authorList>
    </citation>
    <scope>NUCLEOTIDE SEQUENCE [LARGE SCALE GENOMIC DNA]</scope>
    <source>
        <strain evidence="2 3">Mal15</strain>
    </source>
</reference>
<protein>
    <submittedName>
        <fullName evidence="2">Uncharacterized protein</fullName>
    </submittedName>
</protein>
<dbReference type="KEGG" id="smam:Mal15_29600"/>
<feature type="compositionally biased region" description="Pro residues" evidence="1">
    <location>
        <begin position="19"/>
        <end position="33"/>
    </location>
</feature>
<organism evidence="2 3">
    <name type="scientific">Stieleria maiorica</name>
    <dbReference type="NCBI Taxonomy" id="2795974"/>
    <lineage>
        <taxon>Bacteria</taxon>
        <taxon>Pseudomonadati</taxon>
        <taxon>Planctomycetota</taxon>
        <taxon>Planctomycetia</taxon>
        <taxon>Pirellulales</taxon>
        <taxon>Pirellulaceae</taxon>
        <taxon>Stieleria</taxon>
    </lineage>
</organism>
<dbReference type="EMBL" id="CP036264">
    <property type="protein sequence ID" value="QEF98902.1"/>
    <property type="molecule type" value="Genomic_DNA"/>
</dbReference>
<dbReference type="AlphaFoldDB" id="A0A5B9MCF3"/>
<sequence>MGQARDTPVQPTGRQWPSPFTPPPAPPVLPPPQIVTQDELQRLQALLHQRREAERLRKSILERLTAGAAIESGNLTARIRQSSCRRITRSALEQFWGTEYVENLRQQIPESSQVHLEIENQSCIADL</sequence>
<keyword evidence="3" id="KW-1185">Reference proteome</keyword>
<feature type="region of interest" description="Disordered" evidence="1">
    <location>
        <begin position="1"/>
        <end position="33"/>
    </location>
</feature>
<evidence type="ECO:0000256" key="1">
    <source>
        <dbReference type="SAM" id="MobiDB-lite"/>
    </source>
</evidence>
<dbReference type="Proteomes" id="UP000321353">
    <property type="component" value="Chromosome"/>
</dbReference>
<proteinExistence type="predicted"/>
<accession>A0A5B9MCF3</accession>